<keyword evidence="2" id="KW-1185">Reference proteome</keyword>
<evidence type="ECO:0000313" key="2">
    <source>
        <dbReference type="Proteomes" id="UP000812270"/>
    </source>
</evidence>
<name>A0A9E2SFB1_9BACT</name>
<dbReference type="RefSeq" id="WP_217795236.1">
    <property type="nucleotide sequence ID" value="NZ_JAHSPG010000018.1"/>
</dbReference>
<evidence type="ECO:0000313" key="1">
    <source>
        <dbReference type="EMBL" id="MBV4360652.1"/>
    </source>
</evidence>
<reference evidence="1" key="1">
    <citation type="submission" date="2021-06" db="EMBL/GenBank/DDBJ databases">
        <authorList>
            <person name="Huq M.A."/>
        </authorList>
    </citation>
    <scope>NUCLEOTIDE SEQUENCE</scope>
    <source>
        <strain evidence="1">MAH-26</strain>
    </source>
</reference>
<dbReference type="AlphaFoldDB" id="A0A9E2SFB1"/>
<dbReference type="Proteomes" id="UP000812270">
    <property type="component" value="Unassembled WGS sequence"/>
</dbReference>
<comment type="caution">
    <text evidence="1">The sequence shown here is derived from an EMBL/GenBank/DDBJ whole genome shotgun (WGS) entry which is preliminary data.</text>
</comment>
<gene>
    <name evidence="1" type="ORF">KTO63_26035</name>
</gene>
<protein>
    <submittedName>
        <fullName evidence="1">Uncharacterized protein</fullName>
    </submittedName>
</protein>
<dbReference type="EMBL" id="JAHSPG010000018">
    <property type="protein sequence ID" value="MBV4360652.1"/>
    <property type="molecule type" value="Genomic_DNA"/>
</dbReference>
<accession>A0A9E2SFB1</accession>
<organism evidence="1 2">
    <name type="scientific">Pinibacter aurantiacus</name>
    <dbReference type="NCBI Taxonomy" id="2851599"/>
    <lineage>
        <taxon>Bacteria</taxon>
        <taxon>Pseudomonadati</taxon>
        <taxon>Bacteroidota</taxon>
        <taxon>Chitinophagia</taxon>
        <taxon>Chitinophagales</taxon>
        <taxon>Chitinophagaceae</taxon>
        <taxon>Pinibacter</taxon>
    </lineage>
</organism>
<proteinExistence type="predicted"/>
<sequence>MLFTIILWGRFVTIPNQIKRDNLFYKSEINNGIIKYAEPGKGTSRFKIEGRDTVYEFQPKMHAILNGERSFYSVAEPGDTVIKHAYSDTLTLIHKRSKYQYLY</sequence>